<feature type="transmembrane region" description="Helical" evidence="1">
    <location>
        <begin position="6"/>
        <end position="28"/>
    </location>
</feature>
<keyword evidence="1" id="KW-1133">Transmembrane helix</keyword>
<feature type="transmembrane region" description="Helical" evidence="1">
    <location>
        <begin position="40"/>
        <end position="61"/>
    </location>
</feature>
<dbReference type="EMBL" id="LR134384">
    <property type="protein sequence ID" value="VEH14612.1"/>
    <property type="molecule type" value="Genomic_DNA"/>
</dbReference>
<accession>A0A3S4T9Y9</accession>
<dbReference type="Proteomes" id="UP000274578">
    <property type="component" value="Chromosome 1"/>
</dbReference>
<dbReference type="KEGG" id="poc:NCTC13071_00589"/>
<organism evidence="2 3">
    <name type="scientific">Segatella oris</name>
    <dbReference type="NCBI Taxonomy" id="28135"/>
    <lineage>
        <taxon>Bacteria</taxon>
        <taxon>Pseudomonadati</taxon>
        <taxon>Bacteroidota</taxon>
        <taxon>Bacteroidia</taxon>
        <taxon>Bacteroidales</taxon>
        <taxon>Prevotellaceae</taxon>
        <taxon>Segatella</taxon>
    </lineage>
</organism>
<evidence type="ECO:0000313" key="3">
    <source>
        <dbReference type="Proteomes" id="UP000274578"/>
    </source>
</evidence>
<keyword evidence="1" id="KW-0472">Membrane</keyword>
<reference evidence="2 3" key="1">
    <citation type="submission" date="2018-12" db="EMBL/GenBank/DDBJ databases">
        <authorList>
            <consortium name="Pathogen Informatics"/>
        </authorList>
    </citation>
    <scope>NUCLEOTIDE SEQUENCE [LARGE SCALE GENOMIC DNA]</scope>
    <source>
        <strain evidence="2 3">NCTC13071</strain>
    </source>
</reference>
<evidence type="ECO:0000256" key="1">
    <source>
        <dbReference type="SAM" id="Phobius"/>
    </source>
</evidence>
<protein>
    <submittedName>
        <fullName evidence="2">Uncharacterized protein</fullName>
    </submittedName>
</protein>
<dbReference type="GeneID" id="85011488"/>
<dbReference type="RefSeq" id="WP_018920650.1">
    <property type="nucleotide sequence ID" value="NZ_LR134384.1"/>
</dbReference>
<keyword evidence="1" id="KW-0812">Transmembrane</keyword>
<sequence length="218" mass="24807">MESFVEHIFVLLGASALVIAVFFLVFHFSPVHTLPSMVTLRVKAILGILAATFLTVVSVVLSVRYNHELQQLFPNIFEYGVFPAVSLSAVILLSFLICFVFKYEKAVWLHRNPKRSRLMLQAVNHTFKVKGVSIGSIDGINNGRGVSFSWFDGRFIAAGKHKVTFQFYTYRKLRRYAAMDIVYTKDITMEFLPGAVYMVEARPGSKNFHVTRDMKRSI</sequence>
<name>A0A3S4T9Y9_9BACT</name>
<dbReference type="AlphaFoldDB" id="A0A3S4T9Y9"/>
<feature type="transmembrane region" description="Helical" evidence="1">
    <location>
        <begin position="81"/>
        <end position="101"/>
    </location>
</feature>
<gene>
    <name evidence="2" type="ORF">NCTC13071_00589</name>
</gene>
<proteinExistence type="predicted"/>
<evidence type="ECO:0000313" key="2">
    <source>
        <dbReference type="EMBL" id="VEH14612.1"/>
    </source>
</evidence>